<reference evidence="2 3" key="1">
    <citation type="submission" date="2017-07" db="EMBL/GenBank/DDBJ databases">
        <title>An improved, manually edited Actinidia chinensis var. chinensis (kiwifruit) genome highlights the challenges associated with draft genomes and gene prediction in plants.</title>
        <authorList>
            <person name="Pilkington S."/>
            <person name="Crowhurst R."/>
            <person name="Hilario E."/>
            <person name="Nardozza S."/>
            <person name="Fraser L."/>
            <person name="Peng Y."/>
            <person name="Gunaseelan K."/>
            <person name="Simpson R."/>
            <person name="Tahir J."/>
            <person name="Deroles S."/>
            <person name="Templeton K."/>
            <person name="Luo Z."/>
            <person name="Davy M."/>
            <person name="Cheng C."/>
            <person name="Mcneilage M."/>
            <person name="Scaglione D."/>
            <person name="Liu Y."/>
            <person name="Zhang Q."/>
            <person name="Datson P."/>
            <person name="De Silva N."/>
            <person name="Gardiner S."/>
            <person name="Bassett H."/>
            <person name="Chagne D."/>
            <person name="Mccallum J."/>
            <person name="Dzierzon H."/>
            <person name="Deng C."/>
            <person name="Wang Y.-Y."/>
            <person name="Barron N."/>
            <person name="Manako K."/>
            <person name="Bowen J."/>
            <person name="Foster T."/>
            <person name="Erridge Z."/>
            <person name="Tiffin H."/>
            <person name="Waite C."/>
            <person name="Davies K."/>
            <person name="Grierson E."/>
            <person name="Laing W."/>
            <person name="Kirk R."/>
            <person name="Chen X."/>
            <person name="Wood M."/>
            <person name="Montefiori M."/>
            <person name="Brummell D."/>
            <person name="Schwinn K."/>
            <person name="Catanach A."/>
            <person name="Fullerton C."/>
            <person name="Li D."/>
            <person name="Meiyalaghan S."/>
            <person name="Nieuwenhuizen N."/>
            <person name="Read N."/>
            <person name="Prakash R."/>
            <person name="Hunter D."/>
            <person name="Zhang H."/>
            <person name="Mckenzie M."/>
            <person name="Knabel M."/>
            <person name="Harris A."/>
            <person name="Allan A."/>
            <person name="Chen A."/>
            <person name="Janssen B."/>
            <person name="Plunkett B."/>
            <person name="Dwamena C."/>
            <person name="Voogd C."/>
            <person name="Leif D."/>
            <person name="Lafferty D."/>
            <person name="Souleyre E."/>
            <person name="Varkonyi-Gasic E."/>
            <person name="Gambi F."/>
            <person name="Hanley J."/>
            <person name="Yao J.-L."/>
            <person name="Cheung J."/>
            <person name="David K."/>
            <person name="Warren B."/>
            <person name="Marsh K."/>
            <person name="Snowden K."/>
            <person name="Lin-Wang K."/>
            <person name="Brian L."/>
            <person name="Martinez-Sanchez M."/>
            <person name="Wang M."/>
            <person name="Ileperuma N."/>
            <person name="Macnee N."/>
            <person name="Campin R."/>
            <person name="Mcatee P."/>
            <person name="Drummond R."/>
            <person name="Espley R."/>
            <person name="Ireland H."/>
            <person name="Wu R."/>
            <person name="Atkinson R."/>
            <person name="Karunairetnam S."/>
            <person name="Bulley S."/>
            <person name="Chunkath S."/>
            <person name="Hanley Z."/>
            <person name="Storey R."/>
            <person name="Thrimawithana A."/>
            <person name="Thomson S."/>
            <person name="David C."/>
            <person name="Testolin R."/>
        </authorList>
    </citation>
    <scope>NUCLEOTIDE SEQUENCE [LARGE SCALE GENOMIC DNA]</scope>
    <source>
        <strain evidence="3">cv. Red5</strain>
        <tissue evidence="2">Young leaf</tissue>
    </source>
</reference>
<feature type="signal peptide" evidence="1">
    <location>
        <begin position="1"/>
        <end position="26"/>
    </location>
</feature>
<dbReference type="STRING" id="1590841.A0A2R6QAR2"/>
<dbReference type="InParanoid" id="A0A2R6QAR2"/>
<feature type="chain" id="PRO_5015342731" evidence="1">
    <location>
        <begin position="27"/>
        <end position="329"/>
    </location>
</feature>
<keyword evidence="3" id="KW-1185">Reference proteome</keyword>
<sequence length="329" mass="36058">MSSVSMKMSLLGTWVLILWLSAAAMAFPVIKPRFVTCRSFGFPRCFHIWLACPISCPHTCMLNCVTCTPVCSCNMPGAICEDPRFVGGDGITFYFHGHKDQDFCLVSDPNLHINAHFIGKRNPNLTRDFTWVQSIGVRVGDHKLLVAAKPTSTWDNAIDRLDMSLSGTAISLPVTEGSTWRSQAEPPITITRTTNANRVTVEVANVFRVSVAVVAITAKESRVHGYNITNEDCFAHLELGFKFYNLSDIVDGVLGQTYRSNYVSKTKVNVRMPVMGGTNKFFSSHIFATDCSASRFGSINVVSSSNGASQYPTLQCRSGMGGNGVVCKR</sequence>
<dbReference type="PANTHER" id="PTHR31656">
    <property type="entry name" value="ROOT CAP DOMAIN-CONTAINING PROTEIN"/>
    <property type="match status" value="1"/>
</dbReference>
<keyword evidence="1" id="KW-0732">Signal</keyword>
<accession>A0A2R6QAR2</accession>
<evidence type="ECO:0000313" key="3">
    <source>
        <dbReference type="Proteomes" id="UP000241394"/>
    </source>
</evidence>
<evidence type="ECO:0000256" key="1">
    <source>
        <dbReference type="SAM" id="SignalP"/>
    </source>
</evidence>
<gene>
    <name evidence="2" type="ORF">CEY00_Acc20837</name>
</gene>
<dbReference type="EMBL" id="NKQK01000018">
    <property type="protein sequence ID" value="PSS04976.1"/>
    <property type="molecule type" value="Genomic_DNA"/>
</dbReference>
<dbReference type="OMA" id="RCPKKCL"/>
<protein>
    <submittedName>
        <fullName evidence="2">BMP-binding endothelial regulator protein</fullName>
    </submittedName>
</protein>
<name>A0A2R6QAR2_ACTCC</name>
<proteinExistence type="predicted"/>
<dbReference type="Gramene" id="PSS04976">
    <property type="protein sequence ID" value="PSS04976"/>
    <property type="gene ID" value="CEY00_Acc20837"/>
</dbReference>
<dbReference type="Pfam" id="PF06830">
    <property type="entry name" value="Root_cap"/>
    <property type="match status" value="1"/>
</dbReference>
<dbReference type="OrthoDB" id="2012132at2759"/>
<dbReference type="AlphaFoldDB" id="A0A2R6QAR2"/>
<dbReference type="Proteomes" id="UP000241394">
    <property type="component" value="Chromosome LG18"/>
</dbReference>
<reference evidence="3" key="2">
    <citation type="journal article" date="2018" name="BMC Genomics">
        <title>A manually annotated Actinidia chinensis var. chinensis (kiwifruit) genome highlights the challenges associated with draft genomes and gene prediction in plants.</title>
        <authorList>
            <person name="Pilkington S.M."/>
            <person name="Crowhurst R."/>
            <person name="Hilario E."/>
            <person name="Nardozza S."/>
            <person name="Fraser L."/>
            <person name="Peng Y."/>
            <person name="Gunaseelan K."/>
            <person name="Simpson R."/>
            <person name="Tahir J."/>
            <person name="Deroles S.C."/>
            <person name="Templeton K."/>
            <person name="Luo Z."/>
            <person name="Davy M."/>
            <person name="Cheng C."/>
            <person name="McNeilage M."/>
            <person name="Scaglione D."/>
            <person name="Liu Y."/>
            <person name="Zhang Q."/>
            <person name="Datson P."/>
            <person name="De Silva N."/>
            <person name="Gardiner S.E."/>
            <person name="Bassett H."/>
            <person name="Chagne D."/>
            <person name="McCallum J."/>
            <person name="Dzierzon H."/>
            <person name="Deng C."/>
            <person name="Wang Y.Y."/>
            <person name="Barron L."/>
            <person name="Manako K."/>
            <person name="Bowen J."/>
            <person name="Foster T.M."/>
            <person name="Erridge Z.A."/>
            <person name="Tiffin H."/>
            <person name="Waite C.N."/>
            <person name="Davies K.M."/>
            <person name="Grierson E.P."/>
            <person name="Laing W.A."/>
            <person name="Kirk R."/>
            <person name="Chen X."/>
            <person name="Wood M."/>
            <person name="Montefiori M."/>
            <person name="Brummell D.A."/>
            <person name="Schwinn K.E."/>
            <person name="Catanach A."/>
            <person name="Fullerton C."/>
            <person name="Li D."/>
            <person name="Meiyalaghan S."/>
            <person name="Nieuwenhuizen N."/>
            <person name="Read N."/>
            <person name="Prakash R."/>
            <person name="Hunter D."/>
            <person name="Zhang H."/>
            <person name="McKenzie M."/>
            <person name="Knabel M."/>
            <person name="Harris A."/>
            <person name="Allan A.C."/>
            <person name="Gleave A."/>
            <person name="Chen A."/>
            <person name="Janssen B.J."/>
            <person name="Plunkett B."/>
            <person name="Ampomah-Dwamena C."/>
            <person name="Voogd C."/>
            <person name="Leif D."/>
            <person name="Lafferty D."/>
            <person name="Souleyre E.J.F."/>
            <person name="Varkonyi-Gasic E."/>
            <person name="Gambi F."/>
            <person name="Hanley J."/>
            <person name="Yao J.L."/>
            <person name="Cheung J."/>
            <person name="David K.M."/>
            <person name="Warren B."/>
            <person name="Marsh K."/>
            <person name="Snowden K.C."/>
            <person name="Lin-Wang K."/>
            <person name="Brian L."/>
            <person name="Martinez-Sanchez M."/>
            <person name="Wang M."/>
            <person name="Ileperuma N."/>
            <person name="Macnee N."/>
            <person name="Campin R."/>
            <person name="McAtee P."/>
            <person name="Drummond R.S.M."/>
            <person name="Espley R.V."/>
            <person name="Ireland H.S."/>
            <person name="Wu R."/>
            <person name="Atkinson R.G."/>
            <person name="Karunairetnam S."/>
            <person name="Bulley S."/>
            <person name="Chunkath S."/>
            <person name="Hanley Z."/>
            <person name="Storey R."/>
            <person name="Thrimawithana A.H."/>
            <person name="Thomson S."/>
            <person name="David C."/>
            <person name="Testolin R."/>
            <person name="Huang H."/>
            <person name="Hellens R.P."/>
            <person name="Schaffer R.J."/>
        </authorList>
    </citation>
    <scope>NUCLEOTIDE SEQUENCE [LARGE SCALE GENOMIC DNA]</scope>
    <source>
        <strain evidence="3">cv. Red5</strain>
    </source>
</reference>
<evidence type="ECO:0000313" key="2">
    <source>
        <dbReference type="EMBL" id="PSS04976.1"/>
    </source>
</evidence>
<organism evidence="2 3">
    <name type="scientific">Actinidia chinensis var. chinensis</name>
    <name type="common">Chinese soft-hair kiwi</name>
    <dbReference type="NCBI Taxonomy" id="1590841"/>
    <lineage>
        <taxon>Eukaryota</taxon>
        <taxon>Viridiplantae</taxon>
        <taxon>Streptophyta</taxon>
        <taxon>Embryophyta</taxon>
        <taxon>Tracheophyta</taxon>
        <taxon>Spermatophyta</taxon>
        <taxon>Magnoliopsida</taxon>
        <taxon>eudicotyledons</taxon>
        <taxon>Gunneridae</taxon>
        <taxon>Pentapetalae</taxon>
        <taxon>asterids</taxon>
        <taxon>Ericales</taxon>
        <taxon>Actinidiaceae</taxon>
        <taxon>Actinidia</taxon>
    </lineage>
</organism>
<dbReference type="InterPro" id="IPR009646">
    <property type="entry name" value="Root_cap"/>
</dbReference>
<comment type="caution">
    <text evidence="2">The sequence shown here is derived from an EMBL/GenBank/DDBJ whole genome shotgun (WGS) entry which is preliminary data.</text>
</comment>